<keyword evidence="1" id="KW-1133">Transmembrane helix</keyword>
<keyword evidence="1" id="KW-0472">Membrane</keyword>
<reference evidence="2" key="1">
    <citation type="submission" date="2023-06" db="EMBL/GenBank/DDBJ databases">
        <title>Cytophagales bacterium Strain LB-30, isolated from soil.</title>
        <authorList>
            <person name="Liu B."/>
        </authorList>
    </citation>
    <scope>NUCLEOTIDE SEQUENCE</scope>
    <source>
        <strain evidence="2">LB-30</strain>
    </source>
</reference>
<gene>
    <name evidence="2" type="ORF">QWY31_15885</name>
</gene>
<sequence length="158" mass="18090">MDSNKLSSLLDKYYAGESSEAEEAQLKEALKQPSVDESLKEHAQLFAFFEAEKDALQLGADFDAQLKHRLKQESKQQGFQWNFYLRIAATVLLAFTVGLLLYKNPKEVSPEDTYQDPQKAYEETKKALMYLSSKINEGTDQIKKIETFAIAQEKIEKQ</sequence>
<accession>A0ABT8F932</accession>
<dbReference type="RefSeq" id="WP_320005530.1">
    <property type="nucleotide sequence ID" value="NZ_JAUHJS010000010.1"/>
</dbReference>
<evidence type="ECO:0000256" key="1">
    <source>
        <dbReference type="SAM" id="Phobius"/>
    </source>
</evidence>
<dbReference type="Proteomes" id="UP001168552">
    <property type="component" value="Unassembled WGS sequence"/>
</dbReference>
<organism evidence="2 3">
    <name type="scientific">Shiella aurantiaca</name>
    <dbReference type="NCBI Taxonomy" id="3058365"/>
    <lineage>
        <taxon>Bacteria</taxon>
        <taxon>Pseudomonadati</taxon>
        <taxon>Bacteroidota</taxon>
        <taxon>Cytophagia</taxon>
        <taxon>Cytophagales</taxon>
        <taxon>Shiellaceae</taxon>
        <taxon>Shiella</taxon>
    </lineage>
</organism>
<keyword evidence="3" id="KW-1185">Reference proteome</keyword>
<evidence type="ECO:0008006" key="4">
    <source>
        <dbReference type="Google" id="ProtNLM"/>
    </source>
</evidence>
<dbReference type="EMBL" id="JAUHJS010000010">
    <property type="protein sequence ID" value="MDN4166992.1"/>
    <property type="molecule type" value="Genomic_DNA"/>
</dbReference>
<evidence type="ECO:0000313" key="3">
    <source>
        <dbReference type="Proteomes" id="UP001168552"/>
    </source>
</evidence>
<name>A0ABT8F932_9BACT</name>
<protein>
    <recommendedName>
        <fullName evidence="4">Anti-sigma factor</fullName>
    </recommendedName>
</protein>
<evidence type="ECO:0000313" key="2">
    <source>
        <dbReference type="EMBL" id="MDN4166992.1"/>
    </source>
</evidence>
<proteinExistence type="predicted"/>
<comment type="caution">
    <text evidence="2">The sequence shown here is derived from an EMBL/GenBank/DDBJ whole genome shotgun (WGS) entry which is preliminary data.</text>
</comment>
<keyword evidence="1" id="KW-0812">Transmembrane</keyword>
<feature type="transmembrane region" description="Helical" evidence="1">
    <location>
        <begin position="83"/>
        <end position="102"/>
    </location>
</feature>